<evidence type="ECO:0000256" key="1">
    <source>
        <dbReference type="SAM" id="Phobius"/>
    </source>
</evidence>
<dbReference type="RefSeq" id="WP_150079419.1">
    <property type="nucleotide sequence ID" value="NZ_VWOX01000021.1"/>
</dbReference>
<feature type="transmembrane region" description="Helical" evidence="1">
    <location>
        <begin position="65"/>
        <end position="84"/>
    </location>
</feature>
<evidence type="ECO:0000313" key="3">
    <source>
        <dbReference type="Proteomes" id="UP000324479"/>
    </source>
</evidence>
<organism evidence="2 3">
    <name type="scientific">Roseiconus nitratireducens</name>
    <dbReference type="NCBI Taxonomy" id="2605748"/>
    <lineage>
        <taxon>Bacteria</taxon>
        <taxon>Pseudomonadati</taxon>
        <taxon>Planctomycetota</taxon>
        <taxon>Planctomycetia</taxon>
        <taxon>Pirellulales</taxon>
        <taxon>Pirellulaceae</taxon>
        <taxon>Roseiconus</taxon>
    </lineage>
</organism>
<sequence>MLKYLLIPLGILSGILLALPQLVVVGYIFLIIPGLILTIIPTIFVYLLATFLIRCLLPLSPGIGATLVAAVLAVGLGFVAMLPGRFAAKDQFQQAALPDIVATERIRLTGNVLVDFPPNLMRSKPPIDCDFICTSLLGTPGIESVTRVSRGDSVTFRKGSEAPGTFVLPDQPQRILKVLDQLSKDRVHRNFQERKERDRKLQAALALQIAHGEPFRRSDPLADDSIDWRVTFDNLREKGQPRVERLEIRDSTGTVQFRKSLVTHRVPAPFFYFGFQIGSAASGFSSAKFVVGGSRYSNQERYYRLDPAVELVRAVEVSEPQPASDSLAQMEQELSEVLDDSNATELQLLLAPLWLQLFQYDAGEEHLDTIAKILLDERIPDPREPLQSALRSRTDLTPLRAGLAIRFLTATDPKSQTWYVSKLVDLPDGTFAQPTADEIAIWDLALSSHQAAPFVERLADQGQAAVPQLLAILDQSLDQRWHDRWHVLKGLRNAFKRLGPEGAQAIPRVQSLLATSNSPLSNSAKDRREWTAALTAMDVAAEDLP</sequence>
<comment type="caution">
    <text evidence="2">The sequence shown here is derived from an EMBL/GenBank/DDBJ whole genome shotgun (WGS) entry which is preliminary data.</text>
</comment>
<accession>A0A5M6CW95</accession>
<dbReference type="Proteomes" id="UP000324479">
    <property type="component" value="Unassembled WGS sequence"/>
</dbReference>
<reference evidence="2 3" key="1">
    <citation type="submission" date="2019-08" db="EMBL/GenBank/DDBJ databases">
        <authorList>
            <person name="Dhanesh K."/>
            <person name="Kumar G."/>
            <person name="Sasikala C."/>
            <person name="Venkata Ramana C."/>
        </authorList>
    </citation>
    <scope>NUCLEOTIDE SEQUENCE [LARGE SCALE GENOMIC DNA]</scope>
    <source>
        <strain evidence="2 3">JC645</strain>
    </source>
</reference>
<dbReference type="EMBL" id="VWOX01000021">
    <property type="protein sequence ID" value="KAA5539226.1"/>
    <property type="molecule type" value="Genomic_DNA"/>
</dbReference>
<keyword evidence="1" id="KW-0812">Transmembrane</keyword>
<protein>
    <submittedName>
        <fullName evidence="2">Uncharacterized protein</fullName>
    </submittedName>
</protein>
<keyword evidence="1" id="KW-1133">Transmembrane helix</keyword>
<keyword evidence="3" id="KW-1185">Reference proteome</keyword>
<dbReference type="AlphaFoldDB" id="A0A5M6CW95"/>
<evidence type="ECO:0000313" key="2">
    <source>
        <dbReference type="EMBL" id="KAA5539226.1"/>
    </source>
</evidence>
<keyword evidence="1" id="KW-0472">Membrane</keyword>
<name>A0A5M6CW95_9BACT</name>
<feature type="transmembrane region" description="Helical" evidence="1">
    <location>
        <begin position="30"/>
        <end position="53"/>
    </location>
</feature>
<gene>
    <name evidence="2" type="ORF">FYK55_25255</name>
</gene>
<proteinExistence type="predicted"/>